<dbReference type="Proteomes" id="UP000460272">
    <property type="component" value="Unassembled WGS sequence"/>
</dbReference>
<organism evidence="3 4">
    <name type="scientific">Trebonia kvetii</name>
    <dbReference type="NCBI Taxonomy" id="2480626"/>
    <lineage>
        <taxon>Bacteria</taxon>
        <taxon>Bacillati</taxon>
        <taxon>Actinomycetota</taxon>
        <taxon>Actinomycetes</taxon>
        <taxon>Streptosporangiales</taxon>
        <taxon>Treboniaceae</taxon>
        <taxon>Trebonia</taxon>
    </lineage>
</organism>
<dbReference type="Gene3D" id="3.40.50.620">
    <property type="entry name" value="HUPs"/>
    <property type="match status" value="2"/>
</dbReference>
<dbReference type="PRINTS" id="PR01438">
    <property type="entry name" value="UNVRSLSTRESS"/>
</dbReference>
<keyword evidence="4" id="KW-1185">Reference proteome</keyword>
<gene>
    <name evidence="3" type="ORF">EAS64_04190</name>
</gene>
<evidence type="ECO:0000313" key="3">
    <source>
        <dbReference type="EMBL" id="TVZ06596.1"/>
    </source>
</evidence>
<evidence type="ECO:0000259" key="2">
    <source>
        <dbReference type="Pfam" id="PF00582"/>
    </source>
</evidence>
<dbReference type="InterPro" id="IPR014729">
    <property type="entry name" value="Rossmann-like_a/b/a_fold"/>
</dbReference>
<dbReference type="InterPro" id="IPR006015">
    <property type="entry name" value="Universal_stress_UspA"/>
</dbReference>
<dbReference type="AlphaFoldDB" id="A0A6P2C8E0"/>
<dbReference type="RefSeq" id="WP_145851349.1">
    <property type="nucleotide sequence ID" value="NZ_RPFW01000001.1"/>
</dbReference>
<proteinExistence type="inferred from homology"/>
<comment type="similarity">
    <text evidence="1">Belongs to the universal stress protein A family.</text>
</comment>
<sequence>MTWMTEGIIVGYDGSPGSELALHWAARETSDRGTTLTVCHAWAPEELALLIEPPLLDLARRQGEEIVQRGLVHAEPFAGPGGVQPLLAAGSPARVLCEHSGSVGMVVVGSRGHGRLAGLLLGSVAWQLAAHGHGRIVIVRGPAGSADGGPGPVVAAVDGSAASRAVLEFAAEEAALRHVPVLAVCALADAHASVGGARHMEDEFTSLLTGWEKQHHAVTVLRQVSQGSPRTALLEAGAKAQMIIAGARGRGGFPSMTLGSAAAALLHYAPCPVGIVRPPVPAQG</sequence>
<name>A0A6P2C8E0_9ACTN</name>
<dbReference type="PANTHER" id="PTHR46553">
    <property type="entry name" value="ADENINE NUCLEOTIDE ALPHA HYDROLASES-LIKE SUPERFAMILY PROTEIN"/>
    <property type="match status" value="1"/>
</dbReference>
<evidence type="ECO:0000313" key="4">
    <source>
        <dbReference type="Proteomes" id="UP000460272"/>
    </source>
</evidence>
<reference evidence="3 4" key="1">
    <citation type="submission" date="2018-11" db="EMBL/GenBank/DDBJ databases">
        <title>Trebonia kvetii gen.nov., sp.nov., a novel acidophilic actinobacterium, and proposal of the new actinobacterial family Treboniaceae fam. nov.</title>
        <authorList>
            <person name="Rapoport D."/>
            <person name="Sagova-Mareckova M."/>
            <person name="Sedlacek I."/>
            <person name="Provaznik J."/>
            <person name="Kralova S."/>
            <person name="Pavlinic D."/>
            <person name="Benes V."/>
            <person name="Kopecky J."/>
        </authorList>
    </citation>
    <scope>NUCLEOTIDE SEQUENCE [LARGE SCALE GENOMIC DNA]</scope>
    <source>
        <strain evidence="3 4">15Tr583</strain>
    </source>
</reference>
<feature type="domain" description="UspA" evidence="2">
    <location>
        <begin position="5"/>
        <end position="140"/>
    </location>
</feature>
<dbReference type="Pfam" id="PF00582">
    <property type="entry name" value="Usp"/>
    <property type="match status" value="2"/>
</dbReference>
<dbReference type="PANTHER" id="PTHR46553:SF3">
    <property type="entry name" value="ADENINE NUCLEOTIDE ALPHA HYDROLASES-LIKE SUPERFAMILY PROTEIN"/>
    <property type="match status" value="1"/>
</dbReference>
<comment type="caution">
    <text evidence="3">The sequence shown here is derived from an EMBL/GenBank/DDBJ whole genome shotgun (WGS) entry which is preliminary data.</text>
</comment>
<dbReference type="SUPFAM" id="SSF52402">
    <property type="entry name" value="Adenine nucleotide alpha hydrolases-like"/>
    <property type="match status" value="2"/>
</dbReference>
<evidence type="ECO:0000256" key="1">
    <source>
        <dbReference type="ARBA" id="ARBA00008791"/>
    </source>
</evidence>
<dbReference type="EMBL" id="RPFW01000001">
    <property type="protein sequence ID" value="TVZ06596.1"/>
    <property type="molecule type" value="Genomic_DNA"/>
</dbReference>
<feature type="domain" description="UspA" evidence="2">
    <location>
        <begin position="153"/>
        <end position="277"/>
    </location>
</feature>
<accession>A0A6P2C8E0</accession>
<protein>
    <submittedName>
        <fullName evidence="3">Universal stress protein</fullName>
    </submittedName>
</protein>
<dbReference type="InterPro" id="IPR006016">
    <property type="entry name" value="UspA"/>
</dbReference>
<dbReference type="OrthoDB" id="9784123at2"/>